<name>A0A8S0TX29_OLEEU</name>
<dbReference type="Proteomes" id="UP000594638">
    <property type="component" value="Unassembled WGS sequence"/>
</dbReference>
<gene>
    <name evidence="1" type="ORF">OLEA9_A008708</name>
</gene>
<accession>A0A8S0TX29</accession>
<protein>
    <submittedName>
        <fullName evidence="1">Uncharacterized protein</fullName>
    </submittedName>
</protein>
<sequence length="60" mass="7008">KEKPPAGRGKYVDQYFTVNELAPFVGTGTMVTMKKMRKKRSIEKILMRNEKNVTEMMKEI</sequence>
<organism evidence="1 2">
    <name type="scientific">Olea europaea subsp. europaea</name>
    <dbReference type="NCBI Taxonomy" id="158383"/>
    <lineage>
        <taxon>Eukaryota</taxon>
        <taxon>Viridiplantae</taxon>
        <taxon>Streptophyta</taxon>
        <taxon>Embryophyta</taxon>
        <taxon>Tracheophyta</taxon>
        <taxon>Spermatophyta</taxon>
        <taxon>Magnoliopsida</taxon>
        <taxon>eudicotyledons</taxon>
        <taxon>Gunneridae</taxon>
        <taxon>Pentapetalae</taxon>
        <taxon>asterids</taxon>
        <taxon>lamiids</taxon>
        <taxon>Lamiales</taxon>
        <taxon>Oleaceae</taxon>
        <taxon>Oleeae</taxon>
        <taxon>Olea</taxon>
    </lineage>
</organism>
<keyword evidence="2" id="KW-1185">Reference proteome</keyword>
<dbReference type="AlphaFoldDB" id="A0A8S0TX29"/>
<evidence type="ECO:0000313" key="1">
    <source>
        <dbReference type="EMBL" id="CAA3009456.1"/>
    </source>
</evidence>
<comment type="caution">
    <text evidence="1">The sequence shown here is derived from an EMBL/GenBank/DDBJ whole genome shotgun (WGS) entry which is preliminary data.</text>
</comment>
<dbReference type="EMBL" id="CACTIH010007318">
    <property type="protein sequence ID" value="CAA3009456.1"/>
    <property type="molecule type" value="Genomic_DNA"/>
</dbReference>
<evidence type="ECO:0000313" key="2">
    <source>
        <dbReference type="Proteomes" id="UP000594638"/>
    </source>
</evidence>
<dbReference type="Gramene" id="OE9A008708T1">
    <property type="protein sequence ID" value="OE9A008708C1"/>
    <property type="gene ID" value="OE9A008708"/>
</dbReference>
<proteinExistence type="predicted"/>
<reference evidence="1 2" key="1">
    <citation type="submission" date="2019-12" db="EMBL/GenBank/DDBJ databases">
        <authorList>
            <person name="Alioto T."/>
            <person name="Alioto T."/>
            <person name="Gomez Garrido J."/>
        </authorList>
    </citation>
    <scope>NUCLEOTIDE SEQUENCE [LARGE SCALE GENOMIC DNA]</scope>
</reference>
<feature type="non-terminal residue" evidence="1">
    <location>
        <position position="1"/>
    </location>
</feature>